<feature type="coiled-coil region" evidence="1">
    <location>
        <begin position="80"/>
        <end position="179"/>
    </location>
</feature>
<dbReference type="Proteomes" id="UP000887568">
    <property type="component" value="Unplaced"/>
</dbReference>
<name>A0A913ZC75_PATMI</name>
<dbReference type="RefSeq" id="XP_038048515.1">
    <property type="nucleotide sequence ID" value="XM_038192587.1"/>
</dbReference>
<dbReference type="PANTHER" id="PTHR35253">
    <property type="entry name" value="COILED-COIL DOMAIN-CONTAINING PROTEIN 152"/>
    <property type="match status" value="1"/>
</dbReference>
<dbReference type="GeneID" id="119722458"/>
<proteinExistence type="predicted"/>
<reference evidence="2" key="1">
    <citation type="submission" date="2022-11" db="UniProtKB">
        <authorList>
            <consortium name="EnsemblMetazoa"/>
        </authorList>
    </citation>
    <scope>IDENTIFICATION</scope>
</reference>
<protein>
    <submittedName>
        <fullName evidence="2">Uncharacterized protein</fullName>
    </submittedName>
</protein>
<dbReference type="AlphaFoldDB" id="A0A913ZC75"/>
<organism evidence="2 3">
    <name type="scientific">Patiria miniata</name>
    <name type="common">Bat star</name>
    <name type="synonym">Asterina miniata</name>
    <dbReference type="NCBI Taxonomy" id="46514"/>
    <lineage>
        <taxon>Eukaryota</taxon>
        <taxon>Metazoa</taxon>
        <taxon>Echinodermata</taxon>
        <taxon>Eleutherozoa</taxon>
        <taxon>Asterozoa</taxon>
        <taxon>Asteroidea</taxon>
        <taxon>Valvatacea</taxon>
        <taxon>Valvatida</taxon>
        <taxon>Asterinidae</taxon>
        <taxon>Patiria</taxon>
    </lineage>
</organism>
<evidence type="ECO:0000256" key="1">
    <source>
        <dbReference type="SAM" id="Coils"/>
    </source>
</evidence>
<dbReference type="PANTHER" id="PTHR35253:SF1">
    <property type="entry name" value="COILED-COIL DOMAIN-CONTAINING PROTEIN 152"/>
    <property type="match status" value="1"/>
</dbReference>
<dbReference type="OrthoDB" id="10053382at2759"/>
<keyword evidence="3" id="KW-1185">Reference proteome</keyword>
<accession>A0A913ZC75</accession>
<keyword evidence="1" id="KW-0175">Coiled coil</keyword>
<dbReference type="OMA" id="FSQIEKX"/>
<dbReference type="InterPro" id="IPR038827">
    <property type="entry name" value="CCDC152"/>
</dbReference>
<evidence type="ECO:0000313" key="3">
    <source>
        <dbReference type="Proteomes" id="UP000887568"/>
    </source>
</evidence>
<feature type="coiled-coil region" evidence="1">
    <location>
        <begin position="28"/>
        <end position="55"/>
    </location>
</feature>
<sequence length="255" mass="29650">MTSETLRRNRQVDLDQLTKDFTKWQGKHQDLVLQNSNLNQELKDLLDQREQDRIATKATEDELKQLRGIIGSLQDTLAQRCDLEDENKSLKEKVDRMEEKVKTLKEEGQTALVEVEARLEQVHSEDKMQMQEAHHKQVKQMEEQARALQQAVRDKSAEIKQLQQQLAEAEKHRQTDIVKLRLEYDAKLLKLQSARSSLQRSSDKPSSASSLIFREKMLNAQAASEREVLSLRQTVGELKRKLDNRQPPPNAKRKH</sequence>
<evidence type="ECO:0000313" key="2">
    <source>
        <dbReference type="EnsemblMetazoa" id="XP_038048515.1"/>
    </source>
</evidence>
<dbReference type="EnsemblMetazoa" id="XM_038192587.1">
    <property type="protein sequence ID" value="XP_038048515.1"/>
    <property type="gene ID" value="LOC119722458"/>
</dbReference>